<evidence type="ECO:0000259" key="13">
    <source>
        <dbReference type="PROSITE" id="PS51873"/>
    </source>
</evidence>
<keyword evidence="3" id="KW-0808">Transferase</keyword>
<evidence type="ECO:0000256" key="6">
    <source>
        <dbReference type="ARBA" id="ARBA00022771"/>
    </source>
</evidence>
<evidence type="ECO:0000256" key="4">
    <source>
        <dbReference type="ARBA" id="ARBA00022723"/>
    </source>
</evidence>
<dbReference type="EMBL" id="MU854335">
    <property type="protein sequence ID" value="KAK4042862.1"/>
    <property type="molecule type" value="Genomic_DNA"/>
</dbReference>
<protein>
    <recommendedName>
        <fullName evidence="2">RBR-type E3 ubiquitin transferase</fullName>
        <ecNumber evidence="2">2.3.2.31</ecNumber>
    </recommendedName>
</protein>
<dbReference type="GO" id="GO:0061630">
    <property type="term" value="F:ubiquitin protein ligase activity"/>
    <property type="evidence" value="ECO:0007669"/>
    <property type="project" value="UniProtKB-EC"/>
</dbReference>
<feature type="compositionally biased region" description="Low complexity" evidence="11">
    <location>
        <begin position="525"/>
        <end position="535"/>
    </location>
</feature>
<dbReference type="InterPro" id="IPR002867">
    <property type="entry name" value="IBR_dom"/>
</dbReference>
<dbReference type="Proteomes" id="UP001303115">
    <property type="component" value="Unassembled WGS sequence"/>
</dbReference>
<keyword evidence="5" id="KW-0677">Repeat</keyword>
<name>A0AAN6SUC5_9PEZI</name>
<feature type="domain" description="RING-type" evidence="12">
    <location>
        <begin position="177"/>
        <end position="223"/>
    </location>
</feature>
<dbReference type="InterPro" id="IPR017907">
    <property type="entry name" value="Znf_RING_CS"/>
</dbReference>
<comment type="caution">
    <text evidence="14">The sequence shown here is derived from an EMBL/GenBank/DDBJ whole genome shotgun (WGS) entry which is preliminary data.</text>
</comment>
<feature type="region of interest" description="Disordered" evidence="11">
    <location>
        <begin position="400"/>
        <end position="421"/>
    </location>
</feature>
<gene>
    <name evidence="14" type="ORF">C8A01DRAFT_44217</name>
</gene>
<dbReference type="EC" id="2.3.2.31" evidence="2"/>
<dbReference type="InterPro" id="IPR031127">
    <property type="entry name" value="E3_UB_ligase_RBR"/>
</dbReference>
<evidence type="ECO:0000256" key="11">
    <source>
        <dbReference type="SAM" id="MobiDB-lite"/>
    </source>
</evidence>
<dbReference type="Gene3D" id="1.20.120.1750">
    <property type="match status" value="1"/>
</dbReference>
<proteinExistence type="predicted"/>
<evidence type="ECO:0000259" key="12">
    <source>
        <dbReference type="PROSITE" id="PS50089"/>
    </source>
</evidence>
<comment type="catalytic activity">
    <reaction evidence="1">
        <text>[E2 ubiquitin-conjugating enzyme]-S-ubiquitinyl-L-cysteine + [acceptor protein]-L-lysine = [E2 ubiquitin-conjugating enzyme]-L-cysteine + [acceptor protein]-N(6)-ubiquitinyl-L-lysine.</text>
        <dbReference type="EC" id="2.3.2.31"/>
    </reaction>
</comment>
<dbReference type="GO" id="GO:0008270">
    <property type="term" value="F:zinc ion binding"/>
    <property type="evidence" value="ECO:0007669"/>
    <property type="project" value="UniProtKB-KW"/>
</dbReference>
<sequence>MARLSLLLADPVDGAPEFGDADYIREVLLRFDVATEAEIEEELVAKAVALRIELPTSGRPYTQEQAMAARRPLNATAVQHSRAVSTGSDGTADSGMTLQTSDHATADASLRRRSKSLNYSHYERYISQVDPALDQPKFRAGGIVVKSGTKKGVRGFTRSIAARLRRRRPSPNLPMPCVCCREDFTADNNTVHTLPCGHCYCRDCLAVMIDQSMADESKMPPRCCTQPIPSAIIKLVIPREKQHLFLKAVVEYSTPWEARIFCPNAACGEFIPPAEKLDPKHPFEALCKTCRTRACVMCRRPAHPLGQDCPEDHESDAVLKMGEKSGWRRCYKCRSLVELAQGCTHITCRCKAQFCYICGAVWDPAVGCPNFCNGEEELERRRAEEEARLAELEAEKLAREKAAEAEEKEIQDAERRTQESREFSALREQQEAEMARFHAYERKVRDAMLARQSRRKLALVDKFSDLMDKMRERHAKTEQHLEDRQVLAEIELQAGLEEKEKKVRIKLRYMEDYCSGKTAGEIAGEPQPQQQQQEQPQDETTAAADMPQRRVTERDLEQLRQQYCVRDGMERRHQSQIHGLREKQAKSMEELVARHERETDALADRRAEEVEDLAVAFANEEEALLQTTRERRARLVKRWGLAAEILRAELERREGKAFAKMSLPEWPPEASEMGEVIEVFDKHSMLM</sequence>
<evidence type="ECO:0000313" key="14">
    <source>
        <dbReference type="EMBL" id="KAK4042862.1"/>
    </source>
</evidence>
<reference evidence="15" key="1">
    <citation type="journal article" date="2023" name="Mol. Phylogenet. Evol.">
        <title>Genome-scale phylogeny and comparative genomics of the fungal order Sordariales.</title>
        <authorList>
            <person name="Hensen N."/>
            <person name="Bonometti L."/>
            <person name="Westerberg I."/>
            <person name="Brannstrom I.O."/>
            <person name="Guillou S."/>
            <person name="Cros-Aarteil S."/>
            <person name="Calhoun S."/>
            <person name="Haridas S."/>
            <person name="Kuo A."/>
            <person name="Mondo S."/>
            <person name="Pangilinan J."/>
            <person name="Riley R."/>
            <person name="LaButti K."/>
            <person name="Andreopoulos B."/>
            <person name="Lipzen A."/>
            <person name="Chen C."/>
            <person name="Yan M."/>
            <person name="Daum C."/>
            <person name="Ng V."/>
            <person name="Clum A."/>
            <person name="Steindorff A."/>
            <person name="Ohm R.A."/>
            <person name="Martin F."/>
            <person name="Silar P."/>
            <person name="Natvig D.O."/>
            <person name="Lalanne C."/>
            <person name="Gautier V."/>
            <person name="Ament-Velasquez S.L."/>
            <person name="Kruys A."/>
            <person name="Hutchinson M.I."/>
            <person name="Powell A.J."/>
            <person name="Barry K."/>
            <person name="Miller A.N."/>
            <person name="Grigoriev I.V."/>
            <person name="Debuchy R."/>
            <person name="Gladieux P."/>
            <person name="Hiltunen Thoren M."/>
            <person name="Johannesson H."/>
        </authorList>
    </citation>
    <scope>NUCLEOTIDE SEQUENCE [LARGE SCALE GENOMIC DNA]</scope>
    <source>
        <strain evidence="15">CBS 284.82</strain>
    </source>
</reference>
<dbReference type="PROSITE" id="PS50089">
    <property type="entry name" value="ZF_RING_2"/>
    <property type="match status" value="1"/>
</dbReference>
<keyword evidence="15" id="KW-1185">Reference proteome</keyword>
<feature type="domain" description="RING-type" evidence="13">
    <location>
        <begin position="173"/>
        <end position="376"/>
    </location>
</feature>
<feature type="compositionally biased region" description="Polar residues" evidence="11">
    <location>
        <begin position="80"/>
        <end position="103"/>
    </location>
</feature>
<dbReference type="Pfam" id="PF01485">
    <property type="entry name" value="IBR"/>
    <property type="match status" value="2"/>
</dbReference>
<keyword evidence="6 9" id="KW-0863">Zinc-finger</keyword>
<feature type="coiled-coil region" evidence="10">
    <location>
        <begin position="585"/>
        <end position="638"/>
    </location>
</feature>
<keyword evidence="8" id="KW-0862">Zinc</keyword>
<feature type="region of interest" description="Disordered" evidence="11">
    <location>
        <begin position="80"/>
        <end position="109"/>
    </location>
</feature>
<dbReference type="InterPro" id="IPR013083">
    <property type="entry name" value="Znf_RING/FYVE/PHD"/>
</dbReference>
<keyword evidence="10" id="KW-0175">Coiled coil</keyword>
<evidence type="ECO:0000256" key="5">
    <source>
        <dbReference type="ARBA" id="ARBA00022737"/>
    </source>
</evidence>
<dbReference type="PROSITE" id="PS00518">
    <property type="entry name" value="ZF_RING_1"/>
    <property type="match status" value="1"/>
</dbReference>
<evidence type="ECO:0000256" key="2">
    <source>
        <dbReference type="ARBA" id="ARBA00012251"/>
    </source>
</evidence>
<dbReference type="CDD" id="cd22584">
    <property type="entry name" value="Rcat_RBR_unk"/>
    <property type="match status" value="1"/>
</dbReference>
<evidence type="ECO:0000256" key="7">
    <source>
        <dbReference type="ARBA" id="ARBA00022786"/>
    </source>
</evidence>
<keyword evidence="4" id="KW-0479">Metal-binding</keyword>
<dbReference type="PROSITE" id="PS51873">
    <property type="entry name" value="TRIAD"/>
    <property type="match status" value="1"/>
</dbReference>
<keyword evidence="7" id="KW-0833">Ubl conjugation pathway</keyword>
<dbReference type="CDD" id="cd20335">
    <property type="entry name" value="BRcat_RBR"/>
    <property type="match status" value="1"/>
</dbReference>
<evidence type="ECO:0000256" key="8">
    <source>
        <dbReference type="ARBA" id="ARBA00022833"/>
    </source>
</evidence>
<dbReference type="GO" id="GO:0016567">
    <property type="term" value="P:protein ubiquitination"/>
    <property type="evidence" value="ECO:0007669"/>
    <property type="project" value="InterPro"/>
</dbReference>
<evidence type="ECO:0000256" key="1">
    <source>
        <dbReference type="ARBA" id="ARBA00001798"/>
    </source>
</evidence>
<evidence type="ECO:0000256" key="9">
    <source>
        <dbReference type="PROSITE-ProRule" id="PRU00175"/>
    </source>
</evidence>
<organism evidence="14 15">
    <name type="scientific">Parachaetomium inaequale</name>
    <dbReference type="NCBI Taxonomy" id="2588326"/>
    <lineage>
        <taxon>Eukaryota</taxon>
        <taxon>Fungi</taxon>
        <taxon>Dikarya</taxon>
        <taxon>Ascomycota</taxon>
        <taxon>Pezizomycotina</taxon>
        <taxon>Sordariomycetes</taxon>
        <taxon>Sordariomycetidae</taxon>
        <taxon>Sordariales</taxon>
        <taxon>Chaetomiaceae</taxon>
        <taxon>Parachaetomium</taxon>
    </lineage>
</organism>
<dbReference type="InterPro" id="IPR044066">
    <property type="entry name" value="TRIAD_supradom"/>
</dbReference>
<evidence type="ECO:0000256" key="10">
    <source>
        <dbReference type="SAM" id="Coils"/>
    </source>
</evidence>
<evidence type="ECO:0000256" key="3">
    <source>
        <dbReference type="ARBA" id="ARBA00022679"/>
    </source>
</evidence>
<accession>A0AAN6SUC5</accession>
<feature type="region of interest" description="Disordered" evidence="11">
    <location>
        <begin position="518"/>
        <end position="553"/>
    </location>
</feature>
<dbReference type="AlphaFoldDB" id="A0AAN6SUC5"/>
<dbReference type="SUPFAM" id="SSF57850">
    <property type="entry name" value="RING/U-box"/>
    <property type="match status" value="2"/>
</dbReference>
<dbReference type="Gene3D" id="3.30.40.10">
    <property type="entry name" value="Zinc/RING finger domain, C3HC4 (zinc finger)"/>
    <property type="match status" value="1"/>
</dbReference>
<evidence type="ECO:0000313" key="15">
    <source>
        <dbReference type="Proteomes" id="UP001303115"/>
    </source>
</evidence>
<dbReference type="InterPro" id="IPR001841">
    <property type="entry name" value="Znf_RING"/>
</dbReference>
<dbReference type="PANTHER" id="PTHR11685">
    <property type="entry name" value="RBR FAMILY RING FINGER AND IBR DOMAIN-CONTAINING"/>
    <property type="match status" value="1"/>
</dbReference>